<dbReference type="Gene3D" id="3.40.50.450">
    <property type="match status" value="1"/>
</dbReference>
<reference evidence="3 4" key="1">
    <citation type="journal article" date="2016" name="Nat. Commun.">
        <title>Thousands of microbial genomes shed light on interconnected biogeochemical processes in an aquifer system.</title>
        <authorList>
            <person name="Anantharaman K."/>
            <person name="Brown C.T."/>
            <person name="Hug L.A."/>
            <person name="Sharon I."/>
            <person name="Castelle C.J."/>
            <person name="Probst A.J."/>
            <person name="Thomas B.C."/>
            <person name="Singh A."/>
            <person name="Wilkins M.J."/>
            <person name="Karaoz U."/>
            <person name="Brodie E.L."/>
            <person name="Williams K.H."/>
            <person name="Hubbard S.S."/>
            <person name="Banfield J.F."/>
        </authorList>
    </citation>
    <scope>NUCLEOTIDE SEQUENCE [LARGE SCALE GENOMIC DNA]</scope>
</reference>
<accession>A0A1F6DA85</accession>
<name>A0A1F6DA85_9BACT</name>
<evidence type="ECO:0000256" key="1">
    <source>
        <dbReference type="ARBA" id="ARBA00006763"/>
    </source>
</evidence>
<dbReference type="GO" id="GO:0005829">
    <property type="term" value="C:cytosol"/>
    <property type="evidence" value="ECO:0007669"/>
    <property type="project" value="TreeGrafter"/>
</dbReference>
<evidence type="ECO:0000256" key="2">
    <source>
        <dbReference type="RuleBase" id="RU363015"/>
    </source>
</evidence>
<dbReference type="InterPro" id="IPR005269">
    <property type="entry name" value="LOG"/>
</dbReference>
<dbReference type="PANTHER" id="PTHR31223:SF70">
    <property type="entry name" value="LOG FAMILY PROTEIN YJL055W"/>
    <property type="match status" value="1"/>
</dbReference>
<keyword evidence="2" id="KW-0378">Hydrolase</keyword>
<dbReference type="SUPFAM" id="SSF102405">
    <property type="entry name" value="MCP/YpsA-like"/>
    <property type="match status" value="1"/>
</dbReference>
<gene>
    <name evidence="3" type="ORF">A2853_00360</name>
</gene>
<dbReference type="AlphaFoldDB" id="A0A1F6DA85"/>
<dbReference type="InterPro" id="IPR031100">
    <property type="entry name" value="LOG_fam"/>
</dbReference>
<dbReference type="PANTHER" id="PTHR31223">
    <property type="entry name" value="LOG FAMILY PROTEIN YJL055W"/>
    <property type="match status" value="1"/>
</dbReference>
<dbReference type="Proteomes" id="UP000177958">
    <property type="component" value="Unassembled WGS sequence"/>
</dbReference>
<evidence type="ECO:0000313" key="3">
    <source>
        <dbReference type="EMBL" id="OGG58358.1"/>
    </source>
</evidence>
<dbReference type="GO" id="GO:0016799">
    <property type="term" value="F:hydrolase activity, hydrolyzing N-glycosyl compounds"/>
    <property type="evidence" value="ECO:0007669"/>
    <property type="project" value="TreeGrafter"/>
</dbReference>
<dbReference type="Pfam" id="PF03641">
    <property type="entry name" value="Lysine_decarbox"/>
    <property type="match status" value="1"/>
</dbReference>
<dbReference type="GO" id="GO:0009691">
    <property type="term" value="P:cytokinin biosynthetic process"/>
    <property type="evidence" value="ECO:0007669"/>
    <property type="project" value="UniProtKB-UniRule"/>
</dbReference>
<organism evidence="3 4">
    <name type="scientific">Candidatus Kaiserbacteria bacterium RIFCSPHIGHO2_01_FULL_55_17</name>
    <dbReference type="NCBI Taxonomy" id="1798484"/>
    <lineage>
        <taxon>Bacteria</taxon>
        <taxon>Candidatus Kaiseribacteriota</taxon>
    </lineage>
</organism>
<dbReference type="EMBL" id="MFKX01000004">
    <property type="protein sequence ID" value="OGG58358.1"/>
    <property type="molecule type" value="Genomic_DNA"/>
</dbReference>
<protein>
    <recommendedName>
        <fullName evidence="2">Cytokinin riboside 5'-monophosphate phosphoribohydrolase</fullName>
        <ecNumber evidence="2">3.2.2.n1</ecNumber>
    </recommendedName>
</protein>
<sequence length="199" mass="21789">MKRRILVFTGSSAGDDASYVRAAHDTGQVVAERGDILVYGGGSPGCMGALATGCMSHGGTVIGIIPEFIFGKEQPMTGLQSPPHEFIVTKTMSERKCRMFALADAVVTLPGGYGSLDEFFEDLTDSKLAELHRGKVRPHVLVNLDGYWDPLITMINRIVERQFGPRLHNLFIVDRVEDIYPKLNEATDTSNVRHLRAAG</sequence>
<dbReference type="NCBIfam" id="TIGR00730">
    <property type="entry name" value="Rossman fold protein, TIGR00730 family"/>
    <property type="match status" value="1"/>
</dbReference>
<dbReference type="EC" id="3.2.2.n1" evidence="2"/>
<comment type="similarity">
    <text evidence="1 2">Belongs to the LOG family.</text>
</comment>
<proteinExistence type="inferred from homology"/>
<comment type="caution">
    <text evidence="3">The sequence shown here is derived from an EMBL/GenBank/DDBJ whole genome shotgun (WGS) entry which is preliminary data.</text>
</comment>
<keyword evidence="2" id="KW-0203">Cytokinin biosynthesis</keyword>
<evidence type="ECO:0000313" key="4">
    <source>
        <dbReference type="Proteomes" id="UP000177958"/>
    </source>
</evidence>